<gene>
    <name evidence="1" type="ORF">DMC30DRAFT_387309</name>
</gene>
<keyword evidence="2" id="KW-1185">Reference proteome</keyword>
<comment type="caution">
    <text evidence="1">The sequence shown here is derived from an EMBL/GenBank/DDBJ whole genome shotgun (WGS) entry which is preliminary data.</text>
</comment>
<evidence type="ECO:0008006" key="3">
    <source>
        <dbReference type="Google" id="ProtNLM"/>
    </source>
</evidence>
<dbReference type="InterPro" id="IPR032675">
    <property type="entry name" value="LRR_dom_sf"/>
</dbReference>
<dbReference type="EMBL" id="SOZI01000003">
    <property type="protein sequence ID" value="TNY24407.1"/>
    <property type="molecule type" value="Genomic_DNA"/>
</dbReference>
<protein>
    <recommendedName>
        <fullName evidence="3">Proteophosphoglycan ppg4</fullName>
    </recommendedName>
</protein>
<name>A0A5C5G5K1_9BASI</name>
<reference evidence="1 2" key="1">
    <citation type="submission" date="2019-03" db="EMBL/GenBank/DDBJ databases">
        <title>Rhodosporidium diobovatum UCD-FST 08-225 genome sequencing, assembly, and annotation.</title>
        <authorList>
            <person name="Fakankun I.U."/>
            <person name="Fristensky B."/>
            <person name="Levin D.B."/>
        </authorList>
    </citation>
    <scope>NUCLEOTIDE SEQUENCE [LARGE SCALE GENOMIC DNA]</scope>
    <source>
        <strain evidence="1 2">UCD-FST 08-225</strain>
    </source>
</reference>
<organism evidence="1 2">
    <name type="scientific">Rhodotorula diobovata</name>
    <dbReference type="NCBI Taxonomy" id="5288"/>
    <lineage>
        <taxon>Eukaryota</taxon>
        <taxon>Fungi</taxon>
        <taxon>Dikarya</taxon>
        <taxon>Basidiomycota</taxon>
        <taxon>Pucciniomycotina</taxon>
        <taxon>Microbotryomycetes</taxon>
        <taxon>Sporidiobolales</taxon>
        <taxon>Sporidiobolaceae</taxon>
        <taxon>Rhodotorula</taxon>
    </lineage>
</organism>
<proteinExistence type="predicted"/>
<dbReference type="OrthoDB" id="10549089at2759"/>
<dbReference type="Proteomes" id="UP000311382">
    <property type="component" value="Unassembled WGS sequence"/>
</dbReference>
<dbReference type="AlphaFoldDB" id="A0A5C5G5K1"/>
<dbReference type="SUPFAM" id="SSF52047">
    <property type="entry name" value="RNI-like"/>
    <property type="match status" value="1"/>
</dbReference>
<evidence type="ECO:0000313" key="2">
    <source>
        <dbReference type="Proteomes" id="UP000311382"/>
    </source>
</evidence>
<dbReference type="Gene3D" id="3.80.10.10">
    <property type="entry name" value="Ribonuclease Inhibitor"/>
    <property type="match status" value="1"/>
</dbReference>
<sequence length="388" mass="42702">MQSGRRHEANGSERPEVVKPREFFGLLLGLSHLSTLVLFRIDADLLNVVLFHSEGVLVFPHLWRLAFSTDKIRPPLGGDDTGAWVRNLARLPRLSSLSVEQSAEGSPLPPMQPPLPLFMTLTRLDLEGVQLGESDAPTLVDLAPHLVELRLADTLSAPACASILRRAPTGLRTLHLLSPLGRQVDPRPGCILDDVLPRFKDLEDLYLSAHSFTPARLAPCLASLPFLRTLRFGWASQPTDDLLAALFVDPKSPHRLRHLRTLELDHVWDFRGDTIEHRAWKFPAGATSGLDGLDDSWHPARWPAGCSADGTKTAVAAARAAGIEVDGIGVHAASWDEAYERERAIRLIAWAVETGDYEEAREELGDLTVELCMAYAALGLLKCSSRRT</sequence>
<accession>A0A5C5G5K1</accession>
<evidence type="ECO:0000313" key="1">
    <source>
        <dbReference type="EMBL" id="TNY24407.1"/>
    </source>
</evidence>